<dbReference type="EMBL" id="UYSG01002085">
    <property type="protein sequence ID" value="VDL56802.1"/>
    <property type="molecule type" value="Genomic_DNA"/>
</dbReference>
<name>A0A0R3SIV3_HYMDI</name>
<keyword evidence="1" id="KW-0808">Transferase</keyword>
<dbReference type="InterPro" id="IPR023313">
    <property type="entry name" value="UBQ-conjugating_AS"/>
</dbReference>
<dbReference type="WBParaSite" id="HDID_0000486801-mRNA-1">
    <property type="protein sequence ID" value="HDID_0000486801-mRNA-1"/>
    <property type="gene ID" value="HDID_0000486801"/>
</dbReference>
<dbReference type="InterPro" id="IPR016135">
    <property type="entry name" value="UBQ-conjugating_enzyme/RWD"/>
</dbReference>
<dbReference type="STRING" id="6216.A0A0R3SIV3"/>
<evidence type="ECO:0000259" key="4">
    <source>
        <dbReference type="PROSITE" id="PS50127"/>
    </source>
</evidence>
<dbReference type="PROSITE" id="PS00183">
    <property type="entry name" value="UBC_1"/>
    <property type="match status" value="1"/>
</dbReference>
<proteinExistence type="predicted"/>
<reference evidence="6 8" key="3">
    <citation type="submission" date="2019-07" db="EMBL/GenBank/DDBJ databases">
        <authorList>
            <person name="Jastrzebski P J."/>
            <person name="Paukszto L."/>
            <person name="Jastrzebski P J."/>
        </authorList>
    </citation>
    <scope>NUCLEOTIDE SEQUENCE [LARGE SCALE GENOMIC DNA]</scope>
    <source>
        <strain evidence="6 8">WMS-il1</strain>
    </source>
</reference>
<dbReference type="CDD" id="cd23794">
    <property type="entry name" value="UBCc_UBE2F_UBE2M"/>
    <property type="match status" value="1"/>
</dbReference>
<accession>A0A0R3SIV3</accession>
<evidence type="ECO:0000313" key="5">
    <source>
        <dbReference type="EMBL" id="VDL56802.1"/>
    </source>
</evidence>
<dbReference type="Gene3D" id="3.10.110.10">
    <property type="entry name" value="Ubiquitin Conjugating Enzyme"/>
    <property type="match status" value="1"/>
</dbReference>
<organism evidence="9">
    <name type="scientific">Hymenolepis diminuta</name>
    <name type="common">Rat tapeworm</name>
    <dbReference type="NCBI Taxonomy" id="6216"/>
    <lineage>
        <taxon>Eukaryota</taxon>
        <taxon>Metazoa</taxon>
        <taxon>Spiralia</taxon>
        <taxon>Lophotrochozoa</taxon>
        <taxon>Platyhelminthes</taxon>
        <taxon>Cestoda</taxon>
        <taxon>Eucestoda</taxon>
        <taxon>Cyclophyllidea</taxon>
        <taxon>Hymenolepididae</taxon>
        <taxon>Hymenolepis</taxon>
    </lineage>
</organism>
<evidence type="ECO:0000313" key="8">
    <source>
        <dbReference type="Proteomes" id="UP000321570"/>
    </source>
</evidence>
<dbReference type="GO" id="GO:0016740">
    <property type="term" value="F:transferase activity"/>
    <property type="evidence" value="ECO:0007669"/>
    <property type="project" value="UniProtKB-KW"/>
</dbReference>
<dbReference type="SUPFAM" id="SSF54495">
    <property type="entry name" value="UBC-like"/>
    <property type="match status" value="1"/>
</dbReference>
<sequence length="725" mass="82904">MSVPSTTQRSFYKDVQQLYRTVDSSTDGQATIESVDDISVRISLRPKTGNNAHATFYMSIICSSAYPARPPAVKFDTPIFHPNIDFLSGDICLSIFTQWRTCYSLLDLVKAILYLIDHPNFESNLSEFEEVTEPAIITTKSALLLAGFPVDGYCFTPNAAWCEWARENNCLPTEEDVKEGYIWTPPKEENHEELNIPEQKGSDESEDIEENLTEAWSDVSSDTIPSFAKFRCSIDDDDFCESSPSISQYYRPYIPLELGMHRIILFQPTSKDSPEKKSTYYYGEVMCNRQHFGEIGLNYLEIFKGSLAFDLQVDPEIRQRSRLCLWHPYYEDSGSYLSFDSYCEGEYCLPVLFQDPEPPSNLTADFCPWSREDGLGSNYLLDRLFSDGERTRESFTCFLDKDSENGSSSNGIGGLFNSENLNEYECQEATCDEDIIEEQSEITSDSQVGDVKDMDDVSQPSFIPQFLLYSSKCKNPMRLCYVCNQFTEIMLDHVNKEMYPDWKWVFLQTRWPLRFAPQQLVDLSTDDILLPPWRVSASRLLHDVCQYCNKNPHLENLVLLDPMSLSPLSPLINLMQLNATQDGKLTGILWMTPYQALSPFFQVPVSTNNCPSPITIRYLTLNAFITNWVSWISRIEVYSSLGFSRPLPKYITDSVAAHILQPFSLGCGGTPLIDLWPLWSFRSILKLFLRLPMLTSCITRSFTSSGSRSTRNTYVFFPFTDMDEI</sequence>
<dbReference type="PANTHER" id="PTHR24067">
    <property type="entry name" value="UBIQUITIN-CONJUGATING ENZYME E2"/>
    <property type="match status" value="1"/>
</dbReference>
<keyword evidence="8" id="KW-1185">Reference proteome</keyword>
<evidence type="ECO:0000256" key="3">
    <source>
        <dbReference type="PROSITE-ProRule" id="PRU10133"/>
    </source>
</evidence>
<evidence type="ECO:0000256" key="1">
    <source>
        <dbReference type="ARBA" id="ARBA00022679"/>
    </source>
</evidence>
<gene>
    <name evidence="5" type="ORF">HDID_LOCUS4866</name>
    <name evidence="6" type="ORF">WMSIL1_LOCUS7300</name>
</gene>
<keyword evidence="2" id="KW-0833">Ubl conjugation pathway</keyword>
<dbReference type="Pfam" id="PF00179">
    <property type="entry name" value="UQ_con"/>
    <property type="match status" value="1"/>
</dbReference>
<evidence type="ECO:0000313" key="7">
    <source>
        <dbReference type="Proteomes" id="UP000274504"/>
    </source>
</evidence>
<reference evidence="9" key="1">
    <citation type="submission" date="2017-02" db="UniProtKB">
        <authorList>
            <consortium name="WormBaseParasite"/>
        </authorList>
    </citation>
    <scope>IDENTIFICATION</scope>
</reference>
<dbReference type="InterPro" id="IPR000608">
    <property type="entry name" value="UBC"/>
</dbReference>
<dbReference type="Proteomes" id="UP000274504">
    <property type="component" value="Unassembled WGS sequence"/>
</dbReference>
<evidence type="ECO:0000313" key="9">
    <source>
        <dbReference type="WBParaSite" id="HDID_0000486801-mRNA-1"/>
    </source>
</evidence>
<reference evidence="5 7" key="2">
    <citation type="submission" date="2018-11" db="EMBL/GenBank/DDBJ databases">
        <authorList>
            <consortium name="Pathogen Informatics"/>
        </authorList>
    </citation>
    <scope>NUCLEOTIDE SEQUENCE [LARGE SCALE GENOMIC DNA]</scope>
</reference>
<dbReference type="AlphaFoldDB" id="A0A0R3SIV3"/>
<dbReference type="InterPro" id="IPR050113">
    <property type="entry name" value="Ub_conjugating_enzyme"/>
</dbReference>
<feature type="domain" description="UBC core" evidence="4">
    <location>
        <begin position="6"/>
        <end position="155"/>
    </location>
</feature>
<evidence type="ECO:0000256" key="2">
    <source>
        <dbReference type="ARBA" id="ARBA00022786"/>
    </source>
</evidence>
<evidence type="ECO:0000313" key="6">
    <source>
        <dbReference type="EMBL" id="VUZ48015.1"/>
    </source>
</evidence>
<protein>
    <submittedName>
        <fullName evidence="9">UBIQUITIN_CONJUGAT_2 domain-containing protein</fullName>
    </submittedName>
</protein>
<dbReference type="EMBL" id="CABIJS010000256">
    <property type="protein sequence ID" value="VUZ48015.1"/>
    <property type="molecule type" value="Genomic_DNA"/>
</dbReference>
<dbReference type="OrthoDB" id="9978460at2759"/>
<dbReference type="Proteomes" id="UP000321570">
    <property type="component" value="Unassembled WGS sequence"/>
</dbReference>
<dbReference type="PROSITE" id="PS50127">
    <property type="entry name" value="UBC_2"/>
    <property type="match status" value="1"/>
</dbReference>
<dbReference type="SMART" id="SM00212">
    <property type="entry name" value="UBCc"/>
    <property type="match status" value="1"/>
</dbReference>
<feature type="active site" description="Glycyl thioester intermediate" evidence="3">
    <location>
        <position position="92"/>
    </location>
</feature>